<feature type="signal peptide" evidence="1">
    <location>
        <begin position="1"/>
        <end position="23"/>
    </location>
</feature>
<sequence>MKFCKNLGIKVFSLFAITSILVACGGSSHKSSNNGSPILTPTGDDPQNLVQNTMDVPINKVFYRRLLV</sequence>
<reference evidence="2 3" key="1">
    <citation type="submission" date="2018-12" db="EMBL/GenBank/DDBJ databases">
        <authorList>
            <consortium name="Pathogen Informatics"/>
        </authorList>
    </citation>
    <scope>NUCLEOTIDE SEQUENCE [LARGE SCALE GENOMIC DNA]</scope>
    <source>
        <strain evidence="2 3">NCTC8284</strain>
    </source>
</reference>
<dbReference type="PROSITE" id="PS51257">
    <property type="entry name" value="PROKAR_LIPOPROTEIN"/>
    <property type="match status" value="1"/>
</dbReference>
<gene>
    <name evidence="2" type="ORF">NCTC8284_01532</name>
</gene>
<accession>A0A448MMH2</accession>
<evidence type="ECO:0000313" key="3">
    <source>
        <dbReference type="Proteomes" id="UP000278733"/>
    </source>
</evidence>
<organism evidence="2 3">
    <name type="scientific">Rodentibacter pneumotropicus</name>
    <dbReference type="NCBI Taxonomy" id="758"/>
    <lineage>
        <taxon>Bacteria</taxon>
        <taxon>Pseudomonadati</taxon>
        <taxon>Pseudomonadota</taxon>
        <taxon>Gammaproteobacteria</taxon>
        <taxon>Pasteurellales</taxon>
        <taxon>Pasteurellaceae</taxon>
        <taxon>Rodentibacter</taxon>
    </lineage>
</organism>
<proteinExistence type="predicted"/>
<dbReference type="EMBL" id="LR134405">
    <property type="protein sequence ID" value="VEH66364.1"/>
    <property type="molecule type" value="Genomic_DNA"/>
</dbReference>
<evidence type="ECO:0000313" key="2">
    <source>
        <dbReference type="EMBL" id="VEH66364.1"/>
    </source>
</evidence>
<feature type="chain" id="PRO_5019529431" evidence="1">
    <location>
        <begin position="24"/>
        <end position="68"/>
    </location>
</feature>
<dbReference type="KEGG" id="rpne:NCTC8284_01532"/>
<protein>
    <submittedName>
        <fullName evidence="2">Uncharacterized protein</fullName>
    </submittedName>
</protein>
<dbReference type="AlphaFoldDB" id="A0A448MMH2"/>
<dbReference type="Proteomes" id="UP000278733">
    <property type="component" value="Chromosome"/>
</dbReference>
<keyword evidence="1" id="KW-0732">Signal</keyword>
<evidence type="ECO:0000256" key="1">
    <source>
        <dbReference type="SAM" id="SignalP"/>
    </source>
</evidence>
<name>A0A448MMH2_9PAST</name>